<proteinExistence type="predicted"/>
<evidence type="ECO:0000313" key="1">
    <source>
        <dbReference type="EMBL" id="KMP00924.1"/>
    </source>
</evidence>
<organism evidence="1 2">
    <name type="scientific">Coccidioides immitis RMSCC 2394</name>
    <dbReference type="NCBI Taxonomy" id="404692"/>
    <lineage>
        <taxon>Eukaryota</taxon>
        <taxon>Fungi</taxon>
        <taxon>Dikarya</taxon>
        <taxon>Ascomycota</taxon>
        <taxon>Pezizomycotina</taxon>
        <taxon>Eurotiomycetes</taxon>
        <taxon>Eurotiomycetidae</taxon>
        <taxon>Onygenales</taxon>
        <taxon>Onygenaceae</taxon>
        <taxon>Coccidioides</taxon>
    </lineage>
</organism>
<dbReference type="PANTHER" id="PTHR34724">
    <property type="entry name" value="OS12G0596101 PROTEIN"/>
    <property type="match status" value="1"/>
</dbReference>
<accession>A0A0J6Y1P5</accession>
<protein>
    <submittedName>
        <fullName evidence="1">Uncharacterized protein</fullName>
    </submittedName>
</protein>
<sequence>MCMQATCSVCEKKTWRGCGQHVPSVMGHIPKDQWCTCAPKTKIGETEFPPKVGEGKAQAEEK</sequence>
<dbReference type="Proteomes" id="UP000054565">
    <property type="component" value="Unassembled WGS sequence"/>
</dbReference>
<reference evidence="2" key="1">
    <citation type="journal article" date="2010" name="Genome Res.">
        <title>Population genomic sequencing of Coccidioides fungi reveals recent hybridization and transposon control.</title>
        <authorList>
            <person name="Neafsey D.E."/>
            <person name="Barker B.M."/>
            <person name="Sharpton T.J."/>
            <person name="Stajich J.E."/>
            <person name="Park D.J."/>
            <person name="Whiston E."/>
            <person name="Hung C.-Y."/>
            <person name="McMahan C."/>
            <person name="White J."/>
            <person name="Sykes S."/>
            <person name="Heiman D."/>
            <person name="Young S."/>
            <person name="Zeng Q."/>
            <person name="Abouelleil A."/>
            <person name="Aftuck L."/>
            <person name="Bessette D."/>
            <person name="Brown A."/>
            <person name="FitzGerald M."/>
            <person name="Lui A."/>
            <person name="Macdonald J.P."/>
            <person name="Priest M."/>
            <person name="Orbach M.J."/>
            <person name="Galgiani J.N."/>
            <person name="Kirkland T.N."/>
            <person name="Cole G.T."/>
            <person name="Birren B.W."/>
            <person name="Henn M.R."/>
            <person name="Taylor J.W."/>
            <person name="Rounsley S.D."/>
        </authorList>
    </citation>
    <scope>NUCLEOTIDE SEQUENCE [LARGE SCALE GENOMIC DNA]</scope>
    <source>
        <strain evidence="2">RMSCC 2394</strain>
    </source>
</reference>
<dbReference type="PANTHER" id="PTHR34724:SF2">
    <property type="entry name" value="OS12G0596101 PROTEIN"/>
    <property type="match status" value="1"/>
</dbReference>
<name>A0A0J6Y1P5_COCIT</name>
<dbReference type="EMBL" id="DS028093">
    <property type="protein sequence ID" value="KMP00924.1"/>
    <property type="molecule type" value="Genomic_DNA"/>
</dbReference>
<dbReference type="OrthoDB" id="88410at2759"/>
<gene>
    <name evidence="1" type="ORF">CIRG_01064</name>
</gene>
<dbReference type="AlphaFoldDB" id="A0A0J6Y1P5"/>
<evidence type="ECO:0000313" key="2">
    <source>
        <dbReference type="Proteomes" id="UP000054565"/>
    </source>
</evidence>